<dbReference type="Pfam" id="PF07883">
    <property type="entry name" value="Cupin_2"/>
    <property type="match status" value="1"/>
</dbReference>
<keyword evidence="1" id="KW-0479">Metal-binding</keyword>
<gene>
    <name evidence="4" type="ORF">XM53_12060</name>
</gene>
<dbReference type="InterPro" id="IPR051610">
    <property type="entry name" value="GPI/OXD"/>
</dbReference>
<dbReference type="STRING" id="1641875.XM53_12060"/>
<reference evidence="4 5" key="1">
    <citation type="submission" date="2015-04" db="EMBL/GenBank/DDBJ databases">
        <title>The draft genome sequence of Roseovarius sp.R12b.</title>
        <authorList>
            <person name="Li G."/>
            <person name="Lai Q."/>
            <person name="Shao Z."/>
            <person name="Yan P."/>
        </authorList>
    </citation>
    <scope>NUCLEOTIDE SEQUENCE [LARGE SCALE GENOMIC DNA]</scope>
    <source>
        <strain evidence="4 5">R12B</strain>
    </source>
</reference>
<dbReference type="Gene3D" id="2.60.120.10">
    <property type="entry name" value="Jelly Rolls"/>
    <property type="match status" value="1"/>
</dbReference>
<sequence length="129" mass="14140">MIAARDSAEHYVWGAGCDGWVLRGGEDLSIIEERMPPGTREERHLHHGAEQFFYVLSGTLTLEVAGAVHRLTARQGMAVGKGVAHQARNEGDAEVFFLVISAPTSRGDRQRVKEGPSGEESSQHRFWGA</sequence>
<evidence type="ECO:0000313" key="5">
    <source>
        <dbReference type="Proteomes" id="UP000051295"/>
    </source>
</evidence>
<evidence type="ECO:0000256" key="2">
    <source>
        <dbReference type="SAM" id="MobiDB-lite"/>
    </source>
</evidence>
<dbReference type="GO" id="GO:0046872">
    <property type="term" value="F:metal ion binding"/>
    <property type="evidence" value="ECO:0007669"/>
    <property type="project" value="UniProtKB-KW"/>
</dbReference>
<proteinExistence type="predicted"/>
<dbReference type="AlphaFoldDB" id="A0A0T5NU58"/>
<dbReference type="PANTHER" id="PTHR35848:SF9">
    <property type="entry name" value="SLL1358 PROTEIN"/>
    <property type="match status" value="1"/>
</dbReference>
<dbReference type="PANTHER" id="PTHR35848">
    <property type="entry name" value="OXALATE-BINDING PROTEIN"/>
    <property type="match status" value="1"/>
</dbReference>
<dbReference type="Proteomes" id="UP000051295">
    <property type="component" value="Unassembled WGS sequence"/>
</dbReference>
<dbReference type="OrthoDB" id="9810191at2"/>
<protein>
    <submittedName>
        <fullName evidence="4">Cupin</fullName>
    </submittedName>
</protein>
<dbReference type="InterPro" id="IPR014710">
    <property type="entry name" value="RmlC-like_jellyroll"/>
</dbReference>
<dbReference type="InterPro" id="IPR011051">
    <property type="entry name" value="RmlC_Cupin_sf"/>
</dbReference>
<feature type="compositionally biased region" description="Basic and acidic residues" evidence="2">
    <location>
        <begin position="106"/>
        <end position="116"/>
    </location>
</feature>
<feature type="region of interest" description="Disordered" evidence="2">
    <location>
        <begin position="105"/>
        <end position="129"/>
    </location>
</feature>
<comment type="caution">
    <text evidence="4">The sequence shown here is derived from an EMBL/GenBank/DDBJ whole genome shotgun (WGS) entry which is preliminary data.</text>
</comment>
<dbReference type="RefSeq" id="WP_057793626.1">
    <property type="nucleotide sequence ID" value="NZ_LAXJ01000010.1"/>
</dbReference>
<dbReference type="InterPro" id="IPR013096">
    <property type="entry name" value="Cupin_2"/>
</dbReference>
<evidence type="ECO:0000256" key="1">
    <source>
        <dbReference type="ARBA" id="ARBA00022723"/>
    </source>
</evidence>
<evidence type="ECO:0000313" key="4">
    <source>
        <dbReference type="EMBL" id="KRS12364.1"/>
    </source>
</evidence>
<organism evidence="4 5">
    <name type="scientific">Roseovarius atlanticus</name>
    <dbReference type="NCBI Taxonomy" id="1641875"/>
    <lineage>
        <taxon>Bacteria</taxon>
        <taxon>Pseudomonadati</taxon>
        <taxon>Pseudomonadota</taxon>
        <taxon>Alphaproteobacteria</taxon>
        <taxon>Rhodobacterales</taxon>
        <taxon>Roseobacteraceae</taxon>
        <taxon>Roseovarius</taxon>
    </lineage>
</organism>
<feature type="domain" description="Cupin type-2" evidence="3">
    <location>
        <begin position="33"/>
        <end position="100"/>
    </location>
</feature>
<evidence type="ECO:0000259" key="3">
    <source>
        <dbReference type="Pfam" id="PF07883"/>
    </source>
</evidence>
<dbReference type="EMBL" id="LAXJ01000010">
    <property type="protein sequence ID" value="KRS12364.1"/>
    <property type="molecule type" value="Genomic_DNA"/>
</dbReference>
<keyword evidence="5" id="KW-1185">Reference proteome</keyword>
<dbReference type="SUPFAM" id="SSF51182">
    <property type="entry name" value="RmlC-like cupins"/>
    <property type="match status" value="1"/>
</dbReference>
<name>A0A0T5NU58_9RHOB</name>
<accession>A0A0T5NU58</accession>
<dbReference type="PATRIC" id="fig|1641875.4.peg.202"/>